<feature type="domain" description="SnoaL-like" evidence="1">
    <location>
        <begin position="9"/>
        <end position="106"/>
    </location>
</feature>
<dbReference type="RefSeq" id="WP_161088547.1">
    <property type="nucleotide sequence ID" value="NZ_WWCV01000003.1"/>
</dbReference>
<dbReference type="EMBL" id="WWCV01000003">
    <property type="protein sequence ID" value="MYN15764.1"/>
    <property type="molecule type" value="Genomic_DNA"/>
</dbReference>
<dbReference type="Gene3D" id="3.10.450.50">
    <property type="match status" value="1"/>
</dbReference>
<keyword evidence="3" id="KW-1185">Reference proteome</keyword>
<dbReference type="Pfam" id="PF12680">
    <property type="entry name" value="SnoaL_2"/>
    <property type="match status" value="1"/>
</dbReference>
<accession>A0A845HFP8</accession>
<organism evidence="2 3">
    <name type="scientific">Duganella vulcania</name>
    <dbReference type="NCBI Taxonomy" id="2692166"/>
    <lineage>
        <taxon>Bacteria</taxon>
        <taxon>Pseudomonadati</taxon>
        <taxon>Pseudomonadota</taxon>
        <taxon>Betaproteobacteria</taxon>
        <taxon>Burkholderiales</taxon>
        <taxon>Oxalobacteraceae</taxon>
        <taxon>Telluria group</taxon>
        <taxon>Duganella</taxon>
    </lineage>
</organism>
<proteinExistence type="predicted"/>
<gene>
    <name evidence="2" type="ORF">GTP81_03265</name>
</gene>
<comment type="caution">
    <text evidence="2">The sequence shown here is derived from an EMBL/GenBank/DDBJ whole genome shotgun (WGS) entry which is preliminary data.</text>
</comment>
<evidence type="ECO:0000313" key="2">
    <source>
        <dbReference type="EMBL" id="MYN15764.1"/>
    </source>
</evidence>
<name>A0A845HFP8_9BURK</name>
<dbReference type="AlphaFoldDB" id="A0A845HFP8"/>
<reference evidence="2 3" key="1">
    <citation type="submission" date="2019-12" db="EMBL/GenBank/DDBJ databases">
        <title>Novel species isolated from a subtropical stream in China.</title>
        <authorList>
            <person name="Lu H."/>
        </authorList>
    </citation>
    <scope>NUCLEOTIDE SEQUENCE [LARGE SCALE GENOMIC DNA]</scope>
    <source>
        <strain evidence="2 3">FT107W</strain>
    </source>
</reference>
<dbReference type="InterPro" id="IPR032710">
    <property type="entry name" value="NTF2-like_dom_sf"/>
</dbReference>
<dbReference type="SUPFAM" id="SSF54427">
    <property type="entry name" value="NTF2-like"/>
    <property type="match status" value="1"/>
</dbReference>
<evidence type="ECO:0000313" key="3">
    <source>
        <dbReference type="Proteomes" id="UP000484875"/>
    </source>
</evidence>
<sequence length="150" mass="17370">MNDAEPLLAWYATLTPETVARVGKFYAADAQFRDPFNDVRGVAAIEAIFRHMFEHTEQPRFFIDERIAQGGQVFVTWQFLFRLRGVPYQIDGGSHLRFNAEGLVVMHRDYWDAAEELLQKLPLVGPPIRWLRARFRVPMPGAGRRHLTDD</sequence>
<dbReference type="InterPro" id="IPR037401">
    <property type="entry name" value="SnoaL-like"/>
</dbReference>
<evidence type="ECO:0000259" key="1">
    <source>
        <dbReference type="Pfam" id="PF12680"/>
    </source>
</evidence>
<protein>
    <submittedName>
        <fullName evidence="2">Nuclear transport factor 2 family protein</fullName>
    </submittedName>
</protein>
<dbReference type="Proteomes" id="UP000484875">
    <property type="component" value="Unassembled WGS sequence"/>
</dbReference>